<evidence type="ECO:0000313" key="3">
    <source>
        <dbReference type="Proteomes" id="UP000001396"/>
    </source>
</evidence>
<dbReference type="GeneID" id="31365989"/>
<sequence length="224" mass="26438">MIKIKIRRYFKSYPFFGPVLSGNFQVNKDENGILLLDLDPIIFNVVLKSTKRMSSLLRSLPKDRDIGEVFRMMDYLMLKLDVGDQWTLKDIYCRLKDNQTYVDKIARHCYETVKGNVPGAMDAATVLYLKLENNMIDWRNNTTKSVAYNLFLYVISHPRVFGPRIRHHLWISIKNNLWYRISPKQQAALPKWQPRNDRPDDESDYSKESDSEDDYYGSSDDDFF</sequence>
<comment type="caution">
    <text evidence="2">The sequence shown here is derived from an EMBL/GenBank/DDBJ whole genome shotgun (WGS) entry which is preliminary data.</text>
</comment>
<feature type="compositionally biased region" description="Acidic residues" evidence="1">
    <location>
        <begin position="210"/>
        <end position="224"/>
    </location>
</feature>
<accession>D3BRB2</accession>
<proteinExistence type="predicted"/>
<feature type="compositionally biased region" description="Basic and acidic residues" evidence="1">
    <location>
        <begin position="194"/>
        <end position="209"/>
    </location>
</feature>
<dbReference type="EMBL" id="ADBJ01000050">
    <property type="protein sequence ID" value="EFA75944.1"/>
    <property type="molecule type" value="Genomic_DNA"/>
</dbReference>
<gene>
    <name evidence="2" type="ORF">PPL_10520</name>
</gene>
<keyword evidence="3" id="KW-1185">Reference proteome</keyword>
<dbReference type="OMA" id="HTWISIQ"/>
<dbReference type="AlphaFoldDB" id="D3BRB2"/>
<dbReference type="InParanoid" id="D3BRB2"/>
<dbReference type="Proteomes" id="UP000001396">
    <property type="component" value="Unassembled WGS sequence"/>
</dbReference>
<feature type="region of interest" description="Disordered" evidence="1">
    <location>
        <begin position="186"/>
        <end position="224"/>
    </location>
</feature>
<protein>
    <submittedName>
        <fullName evidence="2">Uncharacterized protein</fullName>
    </submittedName>
</protein>
<reference evidence="2 3" key="1">
    <citation type="journal article" date="2011" name="Genome Res.">
        <title>Phylogeny-wide analysis of social amoeba genomes highlights ancient origins for complex intercellular communication.</title>
        <authorList>
            <person name="Heidel A.J."/>
            <person name="Lawal H.M."/>
            <person name="Felder M."/>
            <person name="Schilde C."/>
            <person name="Helps N.R."/>
            <person name="Tunggal B."/>
            <person name="Rivero F."/>
            <person name="John U."/>
            <person name="Schleicher M."/>
            <person name="Eichinger L."/>
            <person name="Platzer M."/>
            <person name="Noegel A.A."/>
            <person name="Schaap P."/>
            <person name="Gloeckner G."/>
        </authorList>
    </citation>
    <scope>NUCLEOTIDE SEQUENCE [LARGE SCALE GENOMIC DNA]</scope>
    <source>
        <strain evidence="3">ATCC 26659 / Pp 5 / PN500</strain>
    </source>
</reference>
<organism evidence="2 3">
    <name type="scientific">Heterostelium pallidum (strain ATCC 26659 / Pp 5 / PN500)</name>
    <name type="common">Cellular slime mold</name>
    <name type="synonym">Polysphondylium pallidum</name>
    <dbReference type="NCBI Taxonomy" id="670386"/>
    <lineage>
        <taxon>Eukaryota</taxon>
        <taxon>Amoebozoa</taxon>
        <taxon>Evosea</taxon>
        <taxon>Eumycetozoa</taxon>
        <taxon>Dictyostelia</taxon>
        <taxon>Acytosteliales</taxon>
        <taxon>Acytosteliaceae</taxon>
        <taxon>Heterostelium</taxon>
    </lineage>
</organism>
<evidence type="ECO:0000313" key="2">
    <source>
        <dbReference type="EMBL" id="EFA75944.1"/>
    </source>
</evidence>
<name>D3BRB2_HETP5</name>
<dbReference type="RefSeq" id="XP_020428078.1">
    <property type="nucleotide sequence ID" value="XM_020581291.1"/>
</dbReference>
<evidence type="ECO:0000256" key="1">
    <source>
        <dbReference type="SAM" id="MobiDB-lite"/>
    </source>
</evidence>